<gene>
    <name evidence="2" type="ORF">CLV78_11815</name>
</gene>
<dbReference type="Proteomes" id="UP000239480">
    <property type="component" value="Unassembled WGS sequence"/>
</dbReference>
<feature type="compositionally biased region" description="Low complexity" evidence="1">
    <location>
        <begin position="81"/>
        <end position="92"/>
    </location>
</feature>
<protein>
    <submittedName>
        <fullName evidence="2">Uncharacterized protein</fullName>
    </submittedName>
</protein>
<sequence>MHLAAARPHAGSPSCCIASPAQSCRQPAGSRPSGPVDVAVVTSDVARASGRSDARRPLGLNQWHRNGLALQLAADQFDAGSATSGAQGSARSGVKHPTGMFPGRPSLPRAASFKKSLSSVRSETAFRSRSLFACSLEPMAFTGSLLETLELLKLVGSHSAILLAPAIVCLLRDAHLADCINTRRSLPDKDINLPQLLSYFLWVPGIPRTDGGTRSNVVCSPSVVLRFLNMAVDQFSRGTPISQTPGRIRWPAHSLRRARSDQ</sequence>
<keyword evidence="3" id="KW-1185">Reference proteome</keyword>
<reference evidence="2 3" key="1">
    <citation type="submission" date="2018-03" db="EMBL/GenBank/DDBJ databases">
        <title>Genomic Encyclopedia of Archaeal and Bacterial Type Strains, Phase II (KMG-II): from individual species to whole genera.</title>
        <authorList>
            <person name="Goeker M."/>
        </authorList>
    </citation>
    <scope>NUCLEOTIDE SEQUENCE [LARGE SCALE GENOMIC DNA]</scope>
    <source>
        <strain evidence="2 3">DSM 29328</strain>
    </source>
</reference>
<accession>A0A2T0RF52</accession>
<dbReference type="EMBL" id="PVTD01000018">
    <property type="protein sequence ID" value="PRY19772.1"/>
    <property type="molecule type" value="Genomic_DNA"/>
</dbReference>
<feature type="region of interest" description="Disordered" evidence="1">
    <location>
        <begin position="81"/>
        <end position="105"/>
    </location>
</feature>
<proteinExistence type="predicted"/>
<evidence type="ECO:0000256" key="1">
    <source>
        <dbReference type="SAM" id="MobiDB-lite"/>
    </source>
</evidence>
<name>A0A2T0RF52_9RHOB</name>
<comment type="caution">
    <text evidence="2">The sequence shown here is derived from an EMBL/GenBank/DDBJ whole genome shotgun (WGS) entry which is preliminary data.</text>
</comment>
<organism evidence="2 3">
    <name type="scientific">Aliiruegeria haliotis</name>
    <dbReference type="NCBI Taxonomy" id="1280846"/>
    <lineage>
        <taxon>Bacteria</taxon>
        <taxon>Pseudomonadati</taxon>
        <taxon>Pseudomonadota</taxon>
        <taxon>Alphaproteobacteria</taxon>
        <taxon>Rhodobacterales</taxon>
        <taxon>Roseobacteraceae</taxon>
        <taxon>Aliiruegeria</taxon>
    </lineage>
</organism>
<evidence type="ECO:0000313" key="3">
    <source>
        <dbReference type="Proteomes" id="UP000239480"/>
    </source>
</evidence>
<dbReference type="AlphaFoldDB" id="A0A2T0RF52"/>
<evidence type="ECO:0000313" key="2">
    <source>
        <dbReference type="EMBL" id="PRY19772.1"/>
    </source>
</evidence>